<evidence type="ECO:0000256" key="1">
    <source>
        <dbReference type="SAM" id="MobiDB-lite"/>
    </source>
</evidence>
<name>A0AA49IXZ5_9PROT</name>
<dbReference type="InterPro" id="IPR004714">
    <property type="entry name" value="Cyt_oxidase_maturation_cbb3"/>
</dbReference>
<dbReference type="KEGG" id="npv:OHM77_12960"/>
<dbReference type="Proteomes" id="UP001234916">
    <property type="component" value="Chromosome"/>
</dbReference>
<keyword evidence="2" id="KW-0472">Membrane</keyword>
<dbReference type="EMBL" id="CP107246">
    <property type="protein sequence ID" value="WIM07092.1"/>
    <property type="molecule type" value="Genomic_DNA"/>
</dbReference>
<feature type="transmembrane region" description="Helical" evidence="2">
    <location>
        <begin position="6"/>
        <end position="24"/>
    </location>
</feature>
<feature type="region of interest" description="Disordered" evidence="1">
    <location>
        <begin position="47"/>
        <end position="69"/>
    </location>
</feature>
<accession>A0AA49IXZ5</accession>
<keyword evidence="2" id="KW-0812">Transmembrane</keyword>
<dbReference type="AlphaFoldDB" id="A0AA49IXZ5"/>
<reference evidence="3" key="1">
    <citation type="journal article" date="2023" name="Nat. Microbiol.">
        <title>Enrichment and characterization of a nitric oxide-reducing microbial community in a continuous bioreactor.</title>
        <authorList>
            <person name="Garrido-Amador P."/>
            <person name="Stortenbeker N."/>
            <person name="Wessels H.J.C.T."/>
            <person name="Speth D.R."/>
            <person name="Garcia-Heredia I."/>
            <person name="Kartal B."/>
        </authorList>
    </citation>
    <scope>NUCLEOTIDE SEQUENCE</scope>
    <source>
        <strain evidence="3">MAG1</strain>
    </source>
</reference>
<proteinExistence type="predicted"/>
<protein>
    <submittedName>
        <fullName evidence="3">Cbb3-type cytochrome oxidase assembly protein CcoS</fullName>
    </submittedName>
</protein>
<evidence type="ECO:0000313" key="3">
    <source>
        <dbReference type="EMBL" id="WIM07092.1"/>
    </source>
</evidence>
<sequence>MDILYLLIPLSIVLVFMIGLFLWWSVRNNQFDDLDGPAYRILMDDDRSPDMAESYGRDVDPDQSSDRKA</sequence>
<organism evidence="3">
    <name type="scientific">Candidatus Nitricoxidivorans perseverans</name>
    <dbReference type="NCBI Taxonomy" id="2975601"/>
    <lineage>
        <taxon>Bacteria</taxon>
        <taxon>Pseudomonadati</taxon>
        <taxon>Pseudomonadota</taxon>
        <taxon>Betaproteobacteria</taxon>
        <taxon>Nitrosomonadales</taxon>
        <taxon>Sterolibacteriaceae</taxon>
        <taxon>Candidatus Nitricoxidivorans</taxon>
    </lineage>
</organism>
<gene>
    <name evidence="3" type="primary">ccoS</name>
    <name evidence="3" type="ORF">OHM77_12960</name>
</gene>
<dbReference type="PANTHER" id="PTHR41532:SF1">
    <property type="entry name" value="FIXS PROTEIN"/>
    <property type="match status" value="1"/>
</dbReference>
<dbReference type="Pfam" id="PF03597">
    <property type="entry name" value="FixS"/>
    <property type="match status" value="1"/>
</dbReference>
<dbReference type="NCBIfam" id="TIGR00847">
    <property type="entry name" value="ccoS"/>
    <property type="match status" value="1"/>
</dbReference>
<dbReference type="PANTHER" id="PTHR41532">
    <property type="entry name" value="FIXS PROTEIN"/>
    <property type="match status" value="1"/>
</dbReference>
<evidence type="ECO:0000256" key="2">
    <source>
        <dbReference type="SAM" id="Phobius"/>
    </source>
</evidence>
<keyword evidence="2" id="KW-1133">Transmembrane helix</keyword>